<name>A0ABD2N192_9CUCU</name>
<dbReference type="Proteomes" id="UP001516400">
    <property type="component" value="Unassembled WGS sequence"/>
</dbReference>
<dbReference type="AlphaFoldDB" id="A0ABD2N192"/>
<comment type="caution">
    <text evidence="3">The sequence shown here is derived from an EMBL/GenBank/DDBJ whole genome shotgun (WGS) entry which is preliminary data.</text>
</comment>
<sequence length="379" mass="43160">MVNTRLQTQQNQPQNPAQPTLIQNQPQNLAQPPPNLAQPPLNQNPNQVNPHQIHQNIAGMDINVALRIIPEFNGIRRDLHKFITCCDVMADTCTTNDDRKMLLNVIKSNLSFTAYDIVKYKAFANWDELKLILQNQFLERRKTGQMQYELSTVKQNFKEDVRSYANRVEKLLIDLNEAMVTHEGVASAPLIERINAKTALTSFVDGLSSSLKLIIKACRFDDFHEAVEAAVDEERSLRTYIPRNLSSRQNSNSQRSTHNYNSQSQSRPSFDFIRPRYPNPLNPSVKQERVNNITSVTCRYCKRTGHSIEECRKRQYANRRQNSSFQGTNTNPNPNQPTTPILLSQPSFQNQPLPGNDTGTSAELGYATRAANMKNAYTQ</sequence>
<feature type="region of interest" description="Disordered" evidence="1">
    <location>
        <begin position="313"/>
        <end position="362"/>
    </location>
</feature>
<protein>
    <recommendedName>
        <fullName evidence="2">Retrotransposon gag domain-containing protein</fullName>
    </recommendedName>
</protein>
<dbReference type="PANTHER" id="PTHR33223">
    <property type="entry name" value="CCHC-TYPE DOMAIN-CONTAINING PROTEIN"/>
    <property type="match status" value="1"/>
</dbReference>
<dbReference type="PANTHER" id="PTHR33223:SF6">
    <property type="entry name" value="CCHC-TYPE DOMAIN-CONTAINING PROTEIN"/>
    <property type="match status" value="1"/>
</dbReference>
<evidence type="ECO:0000259" key="2">
    <source>
        <dbReference type="Pfam" id="PF03732"/>
    </source>
</evidence>
<feature type="region of interest" description="Disordered" evidence="1">
    <location>
        <begin position="1"/>
        <end position="50"/>
    </location>
</feature>
<evidence type="ECO:0000313" key="3">
    <source>
        <dbReference type="EMBL" id="KAL3272081.1"/>
    </source>
</evidence>
<feature type="compositionally biased region" description="Low complexity" evidence="1">
    <location>
        <begin position="1"/>
        <end position="30"/>
    </location>
</feature>
<feature type="compositionally biased region" description="Low complexity" evidence="1">
    <location>
        <begin position="38"/>
        <end position="50"/>
    </location>
</feature>
<keyword evidence="4" id="KW-1185">Reference proteome</keyword>
<dbReference type="Pfam" id="PF03732">
    <property type="entry name" value="Retrotrans_gag"/>
    <property type="match status" value="1"/>
</dbReference>
<feature type="domain" description="Retrotransposon gag" evidence="2">
    <location>
        <begin position="123"/>
        <end position="206"/>
    </location>
</feature>
<feature type="compositionally biased region" description="Polar residues" evidence="1">
    <location>
        <begin position="318"/>
        <end position="327"/>
    </location>
</feature>
<dbReference type="InterPro" id="IPR005162">
    <property type="entry name" value="Retrotrans_gag_dom"/>
</dbReference>
<dbReference type="InterPro" id="IPR036875">
    <property type="entry name" value="Znf_CCHC_sf"/>
</dbReference>
<evidence type="ECO:0000256" key="1">
    <source>
        <dbReference type="SAM" id="MobiDB-lite"/>
    </source>
</evidence>
<feature type="compositionally biased region" description="Low complexity" evidence="1">
    <location>
        <begin position="328"/>
        <end position="340"/>
    </location>
</feature>
<reference evidence="3 4" key="1">
    <citation type="journal article" date="2021" name="BMC Biol.">
        <title>Horizontally acquired antibacterial genes associated with adaptive radiation of ladybird beetles.</title>
        <authorList>
            <person name="Li H.S."/>
            <person name="Tang X.F."/>
            <person name="Huang Y.H."/>
            <person name="Xu Z.Y."/>
            <person name="Chen M.L."/>
            <person name="Du X.Y."/>
            <person name="Qiu B.Y."/>
            <person name="Chen P.T."/>
            <person name="Zhang W."/>
            <person name="Slipinski A."/>
            <person name="Escalona H.E."/>
            <person name="Waterhouse R.M."/>
            <person name="Zwick A."/>
            <person name="Pang H."/>
        </authorList>
    </citation>
    <scope>NUCLEOTIDE SEQUENCE [LARGE SCALE GENOMIC DNA]</scope>
    <source>
        <strain evidence="3">SYSU2018</strain>
    </source>
</reference>
<feature type="compositionally biased region" description="Polar residues" evidence="1">
    <location>
        <begin position="257"/>
        <end position="268"/>
    </location>
</feature>
<proteinExistence type="predicted"/>
<gene>
    <name evidence="3" type="ORF">HHI36_022543</name>
</gene>
<organism evidence="3 4">
    <name type="scientific">Cryptolaemus montrouzieri</name>
    <dbReference type="NCBI Taxonomy" id="559131"/>
    <lineage>
        <taxon>Eukaryota</taxon>
        <taxon>Metazoa</taxon>
        <taxon>Ecdysozoa</taxon>
        <taxon>Arthropoda</taxon>
        <taxon>Hexapoda</taxon>
        <taxon>Insecta</taxon>
        <taxon>Pterygota</taxon>
        <taxon>Neoptera</taxon>
        <taxon>Endopterygota</taxon>
        <taxon>Coleoptera</taxon>
        <taxon>Polyphaga</taxon>
        <taxon>Cucujiformia</taxon>
        <taxon>Coccinelloidea</taxon>
        <taxon>Coccinellidae</taxon>
        <taxon>Scymninae</taxon>
        <taxon>Scymnini</taxon>
        <taxon>Cryptolaemus</taxon>
    </lineage>
</organism>
<feature type="compositionally biased region" description="Polar residues" evidence="1">
    <location>
        <begin position="341"/>
        <end position="361"/>
    </location>
</feature>
<dbReference type="SUPFAM" id="SSF57756">
    <property type="entry name" value="Retrovirus zinc finger-like domains"/>
    <property type="match status" value="1"/>
</dbReference>
<feature type="compositionally biased region" description="Low complexity" evidence="1">
    <location>
        <begin position="246"/>
        <end position="256"/>
    </location>
</feature>
<accession>A0ABD2N192</accession>
<feature type="region of interest" description="Disordered" evidence="1">
    <location>
        <begin position="242"/>
        <end position="288"/>
    </location>
</feature>
<dbReference type="EMBL" id="JABFTP020000042">
    <property type="protein sequence ID" value="KAL3272081.1"/>
    <property type="molecule type" value="Genomic_DNA"/>
</dbReference>
<evidence type="ECO:0000313" key="4">
    <source>
        <dbReference type="Proteomes" id="UP001516400"/>
    </source>
</evidence>